<dbReference type="EMBL" id="FUKM01000057">
    <property type="protein sequence ID" value="SJN14714.1"/>
    <property type="molecule type" value="Genomic_DNA"/>
</dbReference>
<dbReference type="OrthoDB" id="6148994at2"/>
<name>A0A1R4I520_9GAMM</name>
<evidence type="ECO:0000313" key="2">
    <source>
        <dbReference type="Proteomes" id="UP000196331"/>
    </source>
</evidence>
<evidence type="ECO:0000313" key="1">
    <source>
        <dbReference type="EMBL" id="SJN14714.1"/>
    </source>
</evidence>
<dbReference type="Proteomes" id="UP000196331">
    <property type="component" value="Unassembled WGS sequence"/>
</dbReference>
<protein>
    <recommendedName>
        <fullName evidence="3">DUF2491 family protein</fullName>
    </recommendedName>
</protein>
<sequence>MFKTLKALFGTSNVAANPSAESPSTFTAGLPTGMSQEDFAGLRLDGRVNIQLAELSAYSDALFGWDSAPYHHVAAVGHVDLGQGAHLVRFYLDNDTWLQANVENQRVVEYKLFDFYRVTHLSDTEFDALINAIDKKAGQLGAQTMTVESTDASERTCLFQRVWGDEASLWSPPVVLEEQVMTTESVMTRSVTHHAMLYERPIEDSERMEYVLLNAEDDGEGGFMLVQNLGVDVTSVDIDAI</sequence>
<dbReference type="InterPro" id="IPR019621">
    <property type="entry name" value="DUF2491"/>
</dbReference>
<dbReference type="Pfam" id="PF10679">
    <property type="entry name" value="DUF2491"/>
    <property type="match status" value="1"/>
</dbReference>
<evidence type="ECO:0008006" key="3">
    <source>
        <dbReference type="Google" id="ProtNLM"/>
    </source>
</evidence>
<organism evidence="1 2">
    <name type="scientific">Halomonas citrativorans</name>
    <dbReference type="NCBI Taxonomy" id="2742612"/>
    <lineage>
        <taxon>Bacteria</taxon>
        <taxon>Pseudomonadati</taxon>
        <taxon>Pseudomonadota</taxon>
        <taxon>Gammaproteobacteria</taxon>
        <taxon>Oceanospirillales</taxon>
        <taxon>Halomonadaceae</taxon>
        <taxon>Halomonas</taxon>
    </lineage>
</organism>
<reference evidence="1 2" key="1">
    <citation type="submission" date="2017-02" db="EMBL/GenBank/DDBJ databases">
        <authorList>
            <person name="Dridi B."/>
        </authorList>
    </citation>
    <scope>NUCLEOTIDE SEQUENCE [LARGE SCALE GENOMIC DNA]</scope>
    <source>
        <strain evidence="1 2">JB380</strain>
    </source>
</reference>
<gene>
    <name evidence="1" type="ORF">CZ787_16525</name>
</gene>
<proteinExistence type="predicted"/>
<dbReference type="RefSeq" id="WP_087111024.1">
    <property type="nucleotide sequence ID" value="NZ_FUKM01000057.1"/>
</dbReference>
<comment type="caution">
    <text evidence="1">The sequence shown here is derived from an EMBL/GenBank/DDBJ whole genome shotgun (WGS) entry which is preliminary data.</text>
</comment>
<dbReference type="AlphaFoldDB" id="A0A1R4I520"/>
<accession>A0A1R4I520</accession>